<reference evidence="2" key="2">
    <citation type="submission" date="2018-08" db="UniProtKB">
        <authorList>
            <consortium name="EnsemblPlants"/>
        </authorList>
    </citation>
    <scope>IDENTIFICATION</scope>
    <source>
        <strain evidence="2">Yugu1</strain>
    </source>
</reference>
<feature type="compositionally biased region" description="Low complexity" evidence="1">
    <location>
        <begin position="15"/>
        <end position="28"/>
    </location>
</feature>
<dbReference type="InParanoid" id="K4A3D3"/>
<dbReference type="AlphaFoldDB" id="K4A3D3"/>
<dbReference type="STRING" id="4555.K4A3D3"/>
<dbReference type="Proteomes" id="UP000004995">
    <property type="component" value="Unassembled WGS sequence"/>
</dbReference>
<proteinExistence type="predicted"/>
<evidence type="ECO:0000313" key="3">
    <source>
        <dbReference type="Proteomes" id="UP000004995"/>
    </source>
</evidence>
<evidence type="ECO:0000256" key="1">
    <source>
        <dbReference type="SAM" id="MobiDB-lite"/>
    </source>
</evidence>
<organism evidence="2 3">
    <name type="scientific">Setaria italica</name>
    <name type="common">Foxtail millet</name>
    <name type="synonym">Panicum italicum</name>
    <dbReference type="NCBI Taxonomy" id="4555"/>
    <lineage>
        <taxon>Eukaryota</taxon>
        <taxon>Viridiplantae</taxon>
        <taxon>Streptophyta</taxon>
        <taxon>Embryophyta</taxon>
        <taxon>Tracheophyta</taxon>
        <taxon>Spermatophyta</taxon>
        <taxon>Magnoliopsida</taxon>
        <taxon>Liliopsida</taxon>
        <taxon>Poales</taxon>
        <taxon>Poaceae</taxon>
        <taxon>PACMAD clade</taxon>
        <taxon>Panicoideae</taxon>
        <taxon>Panicodae</taxon>
        <taxon>Paniceae</taxon>
        <taxon>Cenchrinae</taxon>
        <taxon>Setaria</taxon>
    </lineage>
</organism>
<dbReference type="PANTHER" id="PTHR45224:SF5">
    <property type="entry name" value="OS02G0311800 PROTEIN"/>
    <property type="match status" value="1"/>
</dbReference>
<feature type="region of interest" description="Disordered" evidence="1">
    <location>
        <begin position="152"/>
        <end position="182"/>
    </location>
</feature>
<protein>
    <submittedName>
        <fullName evidence="2">Uncharacterized protein</fullName>
    </submittedName>
</protein>
<dbReference type="EnsemblPlants" id="KQL24192">
    <property type="protein sequence ID" value="KQL24192"/>
    <property type="gene ID" value="SETIT_033386mg"/>
</dbReference>
<dbReference type="HOGENOM" id="CLU_664976_0_0_1"/>
<dbReference type="eggNOG" id="ENOG502SZRR">
    <property type="taxonomic scope" value="Eukaryota"/>
</dbReference>
<name>K4A3D3_SETIT</name>
<sequence>MSRPDTKKNQLSLNRAAGESAATAPAARGARDADATDGAPGPQAPSFGPVVGAVRGVGGAPEAGGSPGAGGFHACCWWSCSSRWWCYGVGAQATAPCWPAAALGASFAHVGLRNSLRIYPQGSFMNMLQNPFVNYAKGSQLPEKFHFVGGPMSHSRVSPKAASSKGTPSPTGSFADGGSDDARSDRRLNWSIEEDIRLVRAWLLNSIDPVDGNDKKSDQYWSDGTSTYNSTTKCDRMRNCNQLKLRWEHIERLVTEFNGCYTRITKVHRSGMSDDQKMDQALQLYASEHSDKPFTMIHVWRILRHEKKWSAYVKKLNNEKDKSASPNPGPVMDALNRPGLSPIKKCTAAIRQLGNGSPADQLDEYLKIGESTGVECLKKFVKGVIEVFGKEYLRRPTAQDIERLVHIGEWHGFP</sequence>
<dbReference type="PANTHER" id="PTHR45224">
    <property type="entry name" value="OS01G0527900 PROTEIN-RELATED"/>
    <property type="match status" value="1"/>
</dbReference>
<dbReference type="Gramene" id="KQL24192">
    <property type="protein sequence ID" value="KQL24192"/>
    <property type="gene ID" value="SETIT_033386mg"/>
</dbReference>
<keyword evidence="3" id="KW-1185">Reference proteome</keyword>
<dbReference type="EMBL" id="AGNK02001020">
    <property type="status" value="NOT_ANNOTATED_CDS"/>
    <property type="molecule type" value="Genomic_DNA"/>
</dbReference>
<evidence type="ECO:0000313" key="2">
    <source>
        <dbReference type="EnsemblPlants" id="KQL24192"/>
    </source>
</evidence>
<feature type="region of interest" description="Disordered" evidence="1">
    <location>
        <begin position="1"/>
        <end position="50"/>
    </location>
</feature>
<reference evidence="3" key="1">
    <citation type="journal article" date="2012" name="Nat. Biotechnol.">
        <title>Reference genome sequence of the model plant Setaria.</title>
        <authorList>
            <person name="Bennetzen J.L."/>
            <person name="Schmutz J."/>
            <person name="Wang H."/>
            <person name="Percifield R."/>
            <person name="Hawkins J."/>
            <person name="Pontaroli A.C."/>
            <person name="Estep M."/>
            <person name="Feng L."/>
            <person name="Vaughn J.N."/>
            <person name="Grimwood J."/>
            <person name="Jenkins J."/>
            <person name="Barry K."/>
            <person name="Lindquist E."/>
            <person name="Hellsten U."/>
            <person name="Deshpande S."/>
            <person name="Wang X."/>
            <person name="Wu X."/>
            <person name="Mitros T."/>
            <person name="Triplett J."/>
            <person name="Yang X."/>
            <person name="Ye C.Y."/>
            <person name="Mauro-Herrera M."/>
            <person name="Wang L."/>
            <person name="Li P."/>
            <person name="Sharma M."/>
            <person name="Sharma R."/>
            <person name="Ronald P.C."/>
            <person name="Panaud O."/>
            <person name="Kellogg E.A."/>
            <person name="Brutnell T.P."/>
            <person name="Doust A.N."/>
            <person name="Tuskan G.A."/>
            <person name="Rokhsar D."/>
            <person name="Devos K.M."/>
        </authorList>
    </citation>
    <scope>NUCLEOTIDE SEQUENCE [LARGE SCALE GENOMIC DNA]</scope>
    <source>
        <strain evidence="3">cv. Yugu1</strain>
    </source>
</reference>
<feature type="compositionally biased region" description="Low complexity" evidence="1">
    <location>
        <begin position="36"/>
        <end position="50"/>
    </location>
</feature>
<accession>K4A3D3</accession>